<reference evidence="3 4" key="1">
    <citation type="journal article" date="2024" name="IMA Fungus">
        <title>IMA Genome - F19 : A genome assembly and annotation guide to empower mycologists, including annotated draft genome sequences of Ceratocystis pirilliformis, Diaporthe australafricana, Fusarium ophioides, Paecilomyces lecythidis, and Sporothrix stenoceras.</title>
        <authorList>
            <person name="Aylward J."/>
            <person name="Wilson A.M."/>
            <person name="Visagie C.M."/>
            <person name="Spraker J."/>
            <person name="Barnes I."/>
            <person name="Buitendag C."/>
            <person name="Ceriani C."/>
            <person name="Del Mar Angel L."/>
            <person name="du Plessis D."/>
            <person name="Fuchs T."/>
            <person name="Gasser K."/>
            <person name="Kramer D."/>
            <person name="Li W."/>
            <person name="Munsamy K."/>
            <person name="Piso A."/>
            <person name="Price J.L."/>
            <person name="Sonnekus B."/>
            <person name="Thomas C."/>
            <person name="van der Nest A."/>
            <person name="van Dijk A."/>
            <person name="van Heerden A."/>
            <person name="van Vuuren N."/>
            <person name="Yilmaz N."/>
            <person name="Duong T.A."/>
            <person name="van der Merwe N.A."/>
            <person name="Wingfield M.J."/>
            <person name="Wingfield B.D."/>
        </authorList>
    </citation>
    <scope>NUCLEOTIDE SEQUENCE [LARGE SCALE GENOMIC DNA]</scope>
    <source>
        <strain evidence="3 4">CMW 18300</strain>
    </source>
</reference>
<keyword evidence="4" id="KW-1185">Reference proteome</keyword>
<comment type="caution">
    <text evidence="3">The sequence shown here is derived from an EMBL/GenBank/DDBJ whole genome shotgun (WGS) entry which is preliminary data.</text>
</comment>
<feature type="chain" id="PRO_5046774171" evidence="1">
    <location>
        <begin position="18"/>
        <end position="455"/>
    </location>
</feature>
<dbReference type="InterPro" id="IPR001214">
    <property type="entry name" value="SET_dom"/>
</dbReference>
<name>A0ABR3XGZ7_9PEZI</name>
<dbReference type="SUPFAM" id="SSF82199">
    <property type="entry name" value="SET domain"/>
    <property type="match status" value="1"/>
</dbReference>
<gene>
    <name evidence="3" type="primary">SET5_1</name>
    <name evidence="3" type="ORF">Daus18300_003307</name>
</gene>
<sequence length="455" mass="50726">MTLLGWFALCVAPLAVAHDISSSTPMHQAGLCHSPLSRSFPLLSTPVCSNDTLITKYLSGDSHSPANRAWTRASSCTANGTAEYCIFTSSTFANGRGIAVLTSPDRADFIANLPGFTDPELLAGENQDEDPELSKFKMVHVPGKDMGVVATQPFQRGDHIMTFTAAIIIDYAMFDDLPEPDMHRLQAEAIDYLPSDLRGRFLNLSTHDGASGYVERVDKILRTNAFDVDVEDENTNGLYVVFPEISRFNHDCRPNADYYFDPETLAQHIHATRPIQIGEEISLTYMDPIRTRAKRLEKLQSVWGFKCGCALCRQRPEMAAASDARIRQIKRVRKQLENYEPGSAATPQMAELMVSLYEQERLSGSIYEAYTFAAIEYNGAGDPSTAVRYARLAIEAGLASAGPRDRDVAEMTRLAEDPWSHWSWMLRTSKRMSWGPMRPMVAQSSEEEDDDEDDI</sequence>
<dbReference type="InterPro" id="IPR046341">
    <property type="entry name" value="SET_dom_sf"/>
</dbReference>
<evidence type="ECO:0000313" key="4">
    <source>
        <dbReference type="Proteomes" id="UP001583177"/>
    </source>
</evidence>
<dbReference type="PANTHER" id="PTHR47332:SF6">
    <property type="entry name" value="SET DOMAIN-CONTAINING PROTEIN"/>
    <property type="match status" value="1"/>
</dbReference>
<feature type="signal peptide" evidence="1">
    <location>
        <begin position="1"/>
        <end position="17"/>
    </location>
</feature>
<dbReference type="Pfam" id="PF00856">
    <property type="entry name" value="SET"/>
    <property type="match status" value="1"/>
</dbReference>
<dbReference type="PANTHER" id="PTHR47332">
    <property type="entry name" value="SET DOMAIN-CONTAINING PROTEIN 5"/>
    <property type="match status" value="1"/>
</dbReference>
<keyword evidence="1" id="KW-0732">Signal</keyword>
<dbReference type="Gene3D" id="2.170.270.10">
    <property type="entry name" value="SET domain"/>
    <property type="match status" value="1"/>
</dbReference>
<dbReference type="Proteomes" id="UP001583177">
    <property type="component" value="Unassembled WGS sequence"/>
</dbReference>
<proteinExistence type="predicted"/>
<evidence type="ECO:0000259" key="2">
    <source>
        <dbReference type="PROSITE" id="PS50280"/>
    </source>
</evidence>
<dbReference type="PROSITE" id="PS50280">
    <property type="entry name" value="SET"/>
    <property type="match status" value="1"/>
</dbReference>
<dbReference type="EMBL" id="JAWRVE010000020">
    <property type="protein sequence ID" value="KAL1875236.1"/>
    <property type="molecule type" value="Genomic_DNA"/>
</dbReference>
<feature type="domain" description="SET" evidence="2">
    <location>
        <begin position="129"/>
        <end position="286"/>
    </location>
</feature>
<evidence type="ECO:0000313" key="3">
    <source>
        <dbReference type="EMBL" id="KAL1875236.1"/>
    </source>
</evidence>
<evidence type="ECO:0000256" key="1">
    <source>
        <dbReference type="SAM" id="SignalP"/>
    </source>
</evidence>
<dbReference type="CDD" id="cd20071">
    <property type="entry name" value="SET_SMYD"/>
    <property type="match status" value="1"/>
</dbReference>
<dbReference type="SMART" id="SM00317">
    <property type="entry name" value="SET"/>
    <property type="match status" value="1"/>
</dbReference>
<organism evidence="3 4">
    <name type="scientific">Diaporthe australafricana</name>
    <dbReference type="NCBI Taxonomy" id="127596"/>
    <lineage>
        <taxon>Eukaryota</taxon>
        <taxon>Fungi</taxon>
        <taxon>Dikarya</taxon>
        <taxon>Ascomycota</taxon>
        <taxon>Pezizomycotina</taxon>
        <taxon>Sordariomycetes</taxon>
        <taxon>Sordariomycetidae</taxon>
        <taxon>Diaporthales</taxon>
        <taxon>Diaporthaceae</taxon>
        <taxon>Diaporthe</taxon>
    </lineage>
</organism>
<dbReference type="InterPro" id="IPR053185">
    <property type="entry name" value="SET_domain_protein"/>
</dbReference>
<accession>A0ABR3XGZ7</accession>
<protein>
    <submittedName>
        <fullName evidence="3">SET domain-containing protein 5</fullName>
    </submittedName>
</protein>